<evidence type="ECO:0000313" key="1">
    <source>
        <dbReference type="EMBL" id="CEK57275.1"/>
    </source>
</evidence>
<accession>A0A0B6YP57</accession>
<reference evidence="1" key="1">
    <citation type="submission" date="2014-12" db="EMBL/GenBank/DDBJ databases">
        <title>Insight into the proteome of Arion vulgaris.</title>
        <authorList>
            <person name="Aradska J."/>
            <person name="Bulat T."/>
            <person name="Smidak R."/>
            <person name="Sarate P."/>
            <person name="Gangsoo J."/>
            <person name="Sialana F."/>
            <person name="Bilban M."/>
            <person name="Lubec G."/>
        </authorList>
    </citation>
    <scope>NUCLEOTIDE SEQUENCE</scope>
    <source>
        <tissue evidence="1">Skin</tissue>
    </source>
</reference>
<dbReference type="EMBL" id="HACG01010410">
    <property type="protein sequence ID" value="CEK57275.1"/>
    <property type="molecule type" value="Transcribed_RNA"/>
</dbReference>
<name>A0A0B6YP57_9EUPU</name>
<protein>
    <submittedName>
        <fullName evidence="1">Uncharacterized protein</fullName>
    </submittedName>
</protein>
<gene>
    <name evidence="1" type="primary">ORF29740</name>
</gene>
<feature type="non-terminal residue" evidence="1">
    <location>
        <position position="1"/>
    </location>
</feature>
<organism evidence="1">
    <name type="scientific">Arion vulgaris</name>
    <dbReference type="NCBI Taxonomy" id="1028688"/>
    <lineage>
        <taxon>Eukaryota</taxon>
        <taxon>Metazoa</taxon>
        <taxon>Spiralia</taxon>
        <taxon>Lophotrochozoa</taxon>
        <taxon>Mollusca</taxon>
        <taxon>Gastropoda</taxon>
        <taxon>Heterobranchia</taxon>
        <taxon>Euthyneura</taxon>
        <taxon>Panpulmonata</taxon>
        <taxon>Eupulmonata</taxon>
        <taxon>Stylommatophora</taxon>
        <taxon>Helicina</taxon>
        <taxon>Arionoidea</taxon>
        <taxon>Arionidae</taxon>
        <taxon>Arion</taxon>
    </lineage>
</organism>
<dbReference type="AlphaFoldDB" id="A0A0B6YP57"/>
<proteinExistence type="predicted"/>
<sequence>QIKAPTSKLNDKSGQIILSSTWRNTIDNRPTNKDITTLNFPILYGINTYVWNRTMDNELTVSNLAGNH</sequence>